<dbReference type="Pfam" id="PF14559">
    <property type="entry name" value="TPR_19"/>
    <property type="match status" value="1"/>
</dbReference>
<dbReference type="SUPFAM" id="SSF48452">
    <property type="entry name" value="TPR-like"/>
    <property type="match status" value="1"/>
</dbReference>
<keyword evidence="1" id="KW-0812">Transmembrane</keyword>
<evidence type="ECO:0000313" key="3">
    <source>
        <dbReference type="EMBL" id="SGZ02611.1"/>
    </source>
</evidence>
<evidence type="ECO:0000313" key="2">
    <source>
        <dbReference type="EMBL" id="SGY92358.1"/>
    </source>
</evidence>
<reference evidence="3 5" key="2">
    <citation type="submission" date="2016-11" db="EMBL/GenBank/DDBJ databases">
        <authorList>
            <person name="Jaros S."/>
            <person name="Januszkiewicz K."/>
            <person name="Wedrychowicz H."/>
        </authorList>
    </citation>
    <scope>NUCLEOTIDE SEQUENCE [LARGE SCALE GENOMIC DNA]</scope>
    <source>
        <strain evidence="3">NVI 5450</strain>
    </source>
</reference>
<protein>
    <submittedName>
        <fullName evidence="3">MSHA biogenesis protein MshN</fullName>
    </submittedName>
</protein>
<dbReference type="EMBL" id="FPLD01000066">
    <property type="protein sequence ID" value="SGZ02611.1"/>
    <property type="molecule type" value="Genomic_DNA"/>
</dbReference>
<keyword evidence="1" id="KW-0472">Membrane</keyword>
<dbReference type="SMART" id="SM00028">
    <property type="entry name" value="TPR"/>
    <property type="match status" value="4"/>
</dbReference>
<feature type="transmembrane region" description="Helical" evidence="1">
    <location>
        <begin position="39"/>
        <end position="59"/>
    </location>
</feature>
<proteinExistence type="predicted"/>
<dbReference type="AlphaFoldDB" id="A0A090KE34"/>
<name>A0A090KE34_9GAMM</name>
<dbReference type="HOGENOM" id="CLU_053124_0_0_6"/>
<dbReference type="RefSeq" id="WP_045112175.1">
    <property type="nucleotide sequence ID" value="NZ_CAWQZC010000139.1"/>
</dbReference>
<dbReference type="PATRIC" id="fig|80854.5.peg.4503"/>
<evidence type="ECO:0000256" key="1">
    <source>
        <dbReference type="SAM" id="Phobius"/>
    </source>
</evidence>
<dbReference type="Gene3D" id="1.25.40.10">
    <property type="entry name" value="Tetratricopeptide repeat domain"/>
    <property type="match status" value="2"/>
</dbReference>
<keyword evidence="4" id="KW-1185">Reference proteome</keyword>
<evidence type="ECO:0000313" key="4">
    <source>
        <dbReference type="Proteomes" id="UP000182660"/>
    </source>
</evidence>
<sequence length="380" mass="41973">MSVINQMLQGLDKGAQQQQRQAEQSGVVIVAASARNNNVIICLFVAIVMMGLLAAYLFVQKQNTTVLVAPVVNAAVLPGRTEKARIKPEQVQTVARVNTNHHDVNEKVIANHLLEKPVVVSPVVKKVMVSTAQPIALPVTPITKVIHIEPKAATPAKLKPTTEIQSVAISVNNDAEKENIISIKAITRTPVQQAQLYAKKAEAALLYGDKVRAKHLFSKVLTLDKQHDLSREKLAAILYGEQRTESAVTLLQEGLSVSPAYTNFRLMLARIYLKNKNKQQAYYYLKPHKPEIDGNVDYYAMLAGLAQSLDDLDTALIAYKQLTNYEPNRAKWWLGLGISADKAQQVRLALTAYHTAQNMGQLSASSRNYINARIAQLEKP</sequence>
<dbReference type="Proteomes" id="UP000183794">
    <property type="component" value="Unassembled WGS sequence"/>
</dbReference>
<organism evidence="3 5">
    <name type="scientific">Moritella viscosa</name>
    <dbReference type="NCBI Taxonomy" id="80854"/>
    <lineage>
        <taxon>Bacteria</taxon>
        <taxon>Pseudomonadati</taxon>
        <taxon>Pseudomonadota</taxon>
        <taxon>Gammaproteobacteria</taxon>
        <taxon>Alteromonadales</taxon>
        <taxon>Moritellaceae</taxon>
        <taxon>Moritella</taxon>
    </lineage>
</organism>
<evidence type="ECO:0000313" key="5">
    <source>
        <dbReference type="Proteomes" id="UP000183794"/>
    </source>
</evidence>
<dbReference type="InterPro" id="IPR011990">
    <property type="entry name" value="TPR-like_helical_dom_sf"/>
</dbReference>
<reference evidence="2 4" key="1">
    <citation type="submission" date="2016-11" db="EMBL/GenBank/DDBJ databases">
        <authorList>
            <person name="Klemetsen T."/>
        </authorList>
    </citation>
    <scope>NUCLEOTIDE SEQUENCE [LARGE SCALE GENOMIC DNA]</scope>
    <source>
        <strain evidence="2">MT 2528</strain>
    </source>
</reference>
<dbReference type="KEGG" id="mvs:MVIS_4246"/>
<dbReference type="InterPro" id="IPR019734">
    <property type="entry name" value="TPR_rpt"/>
</dbReference>
<keyword evidence="1" id="KW-1133">Transmembrane helix</keyword>
<gene>
    <name evidence="2" type="ORF">MT2528_2372</name>
    <name evidence="3" type="ORF">NVI5450_2577</name>
</gene>
<dbReference type="STRING" id="80854.MVIS_4246"/>
<dbReference type="GeneID" id="61296230"/>
<accession>A0A090KE34</accession>
<dbReference type="OrthoDB" id="5406098at2"/>
<dbReference type="Proteomes" id="UP000182660">
    <property type="component" value="Unassembled WGS sequence"/>
</dbReference>
<dbReference type="EMBL" id="FPLJ01000052">
    <property type="protein sequence ID" value="SGY92358.1"/>
    <property type="molecule type" value="Genomic_DNA"/>
</dbReference>